<dbReference type="Gene3D" id="3.30.70.1060">
    <property type="entry name" value="Dimeric alpha+beta barrel"/>
    <property type="match status" value="1"/>
</dbReference>
<dbReference type="STRING" id="1685010.A0O34_14105"/>
<dbReference type="KEGG" id="chh:A0O34_14105"/>
<evidence type="ECO:0000259" key="2">
    <source>
        <dbReference type="Pfam" id="PF03795"/>
    </source>
</evidence>
<dbReference type="AlphaFoldDB" id="A0A172XX53"/>
<dbReference type="SUPFAM" id="SSF54909">
    <property type="entry name" value="Dimeric alpha+beta barrel"/>
    <property type="match status" value="1"/>
</dbReference>
<dbReference type="Pfam" id="PF03795">
    <property type="entry name" value="YCII"/>
    <property type="match status" value="1"/>
</dbReference>
<evidence type="ECO:0000313" key="3">
    <source>
        <dbReference type="EMBL" id="ANF51568.1"/>
    </source>
</evidence>
<dbReference type="GO" id="GO:0016787">
    <property type="term" value="F:hydrolase activity"/>
    <property type="evidence" value="ECO:0007669"/>
    <property type="project" value="UniProtKB-KW"/>
</dbReference>
<protein>
    <submittedName>
        <fullName evidence="3">GTP cyclohydrolase</fullName>
    </submittedName>
</protein>
<organism evidence="3 4">
    <name type="scientific">Chryseobacterium glaciei</name>
    <dbReference type="NCBI Taxonomy" id="1685010"/>
    <lineage>
        <taxon>Bacteria</taxon>
        <taxon>Pseudomonadati</taxon>
        <taxon>Bacteroidota</taxon>
        <taxon>Flavobacteriia</taxon>
        <taxon>Flavobacteriales</taxon>
        <taxon>Weeksellaceae</taxon>
        <taxon>Chryseobacterium group</taxon>
        <taxon>Chryseobacterium</taxon>
    </lineage>
</organism>
<evidence type="ECO:0000313" key="4">
    <source>
        <dbReference type="Proteomes" id="UP000077824"/>
    </source>
</evidence>
<dbReference type="InterPro" id="IPR011008">
    <property type="entry name" value="Dimeric_a/b-barrel"/>
</dbReference>
<dbReference type="Proteomes" id="UP000077824">
    <property type="component" value="Chromosome"/>
</dbReference>
<dbReference type="PANTHER" id="PTHR37828">
    <property type="entry name" value="GSR2449 PROTEIN"/>
    <property type="match status" value="1"/>
</dbReference>
<name>A0A172XX53_9FLAO</name>
<dbReference type="RefSeq" id="WP_066755628.1">
    <property type="nucleotide sequence ID" value="NZ_CP015199.1"/>
</dbReference>
<gene>
    <name evidence="3" type="ORF">A0O34_14105</name>
</gene>
<dbReference type="OrthoDB" id="9814407at2"/>
<proteinExistence type="inferred from homology"/>
<feature type="domain" description="YCII-related" evidence="2">
    <location>
        <begin position="9"/>
        <end position="81"/>
    </location>
</feature>
<keyword evidence="4" id="KW-1185">Reference proteome</keyword>
<dbReference type="InterPro" id="IPR005545">
    <property type="entry name" value="YCII"/>
</dbReference>
<dbReference type="PANTHER" id="PTHR37828:SF1">
    <property type="entry name" value="YCII-RELATED DOMAIN-CONTAINING PROTEIN"/>
    <property type="match status" value="1"/>
</dbReference>
<reference evidence="3 4" key="1">
    <citation type="submission" date="2016-04" db="EMBL/GenBank/DDBJ databases">
        <title>Complete Genome Sequence of Chryseobacterium sp. IHBB 10212.</title>
        <authorList>
            <person name="Pal M."/>
            <person name="Swarnkar M.K."/>
            <person name="Kaushal K."/>
            <person name="Chhibber S."/>
            <person name="Singh A.K."/>
            <person name="Gulati A."/>
        </authorList>
    </citation>
    <scope>NUCLEOTIDE SEQUENCE [LARGE SCALE GENOMIC DNA]</scope>
    <source>
        <strain evidence="3 4">IHBB 10212</strain>
    </source>
</reference>
<dbReference type="EMBL" id="CP015199">
    <property type="protein sequence ID" value="ANF51568.1"/>
    <property type="molecule type" value="Genomic_DNA"/>
</dbReference>
<comment type="similarity">
    <text evidence="1">Belongs to the YciI family.</text>
</comment>
<accession>A0A172XX53</accession>
<keyword evidence="3" id="KW-0378">Hydrolase</keyword>
<sequence>MFIISLTYKASIDKVESLIIDHNLFLQKYYNTGQFITSGRKEPRTGGIILANANSKSEVEQIIEEDPFYIHQIADYNIIEFIPSRYNNNFKFFIKD</sequence>
<evidence type="ECO:0000256" key="1">
    <source>
        <dbReference type="ARBA" id="ARBA00007689"/>
    </source>
</evidence>